<dbReference type="Proteomes" id="UP001519306">
    <property type="component" value="Unassembled WGS sequence"/>
</dbReference>
<proteinExistence type="inferred from homology"/>
<dbReference type="SUPFAM" id="SSF52091">
    <property type="entry name" value="SpoIIaa-like"/>
    <property type="match status" value="1"/>
</dbReference>
<evidence type="ECO:0000259" key="3">
    <source>
        <dbReference type="PROSITE" id="PS50801"/>
    </source>
</evidence>
<dbReference type="PROSITE" id="PS50801">
    <property type="entry name" value="STAS"/>
    <property type="match status" value="1"/>
</dbReference>
<gene>
    <name evidence="4" type="ORF">J2Z71_001101</name>
</gene>
<dbReference type="RefSeq" id="WP_210060850.1">
    <property type="nucleotide sequence ID" value="NZ_JAGGLJ010000009.1"/>
</dbReference>
<sequence length="104" mass="12164">MAFQIEYENKDEIIIYPKGELDVFTTPELKKEVLDIYNKDKKDIVIDGTGLEYVDSTGLGALMYILNEIKKDEHIIYIQNMKPTIKKLFTITKLDQIFKMRGED</sequence>
<evidence type="ECO:0000256" key="2">
    <source>
        <dbReference type="RuleBase" id="RU003749"/>
    </source>
</evidence>
<feature type="domain" description="STAS" evidence="3">
    <location>
        <begin position="13"/>
        <end position="104"/>
    </location>
</feature>
<evidence type="ECO:0000313" key="5">
    <source>
        <dbReference type="Proteomes" id="UP001519306"/>
    </source>
</evidence>
<name>A0ABS4KCQ4_9FIRM</name>
<reference evidence="4 5" key="1">
    <citation type="submission" date="2021-03" db="EMBL/GenBank/DDBJ databases">
        <title>Genomic Encyclopedia of Type Strains, Phase IV (KMG-IV): sequencing the most valuable type-strain genomes for metagenomic binning, comparative biology and taxonomic classification.</title>
        <authorList>
            <person name="Goeker M."/>
        </authorList>
    </citation>
    <scope>NUCLEOTIDE SEQUENCE [LARGE SCALE GENOMIC DNA]</scope>
    <source>
        <strain evidence="4 5">DSM 27563</strain>
    </source>
</reference>
<dbReference type="PANTHER" id="PTHR33495">
    <property type="entry name" value="ANTI-SIGMA FACTOR ANTAGONIST TM_1081-RELATED-RELATED"/>
    <property type="match status" value="1"/>
</dbReference>
<evidence type="ECO:0000256" key="1">
    <source>
        <dbReference type="ARBA" id="ARBA00009013"/>
    </source>
</evidence>
<dbReference type="CDD" id="cd07043">
    <property type="entry name" value="STAS_anti-anti-sigma_factors"/>
    <property type="match status" value="1"/>
</dbReference>
<dbReference type="InterPro" id="IPR002645">
    <property type="entry name" value="STAS_dom"/>
</dbReference>
<evidence type="ECO:0000313" key="4">
    <source>
        <dbReference type="EMBL" id="MBP2025558.1"/>
    </source>
</evidence>
<dbReference type="Gene3D" id="3.30.750.24">
    <property type="entry name" value="STAS domain"/>
    <property type="match status" value="1"/>
</dbReference>
<dbReference type="PANTHER" id="PTHR33495:SF2">
    <property type="entry name" value="ANTI-SIGMA FACTOR ANTAGONIST TM_1081-RELATED"/>
    <property type="match status" value="1"/>
</dbReference>
<keyword evidence="5" id="KW-1185">Reference proteome</keyword>
<comment type="similarity">
    <text evidence="1 2">Belongs to the anti-sigma-factor antagonist family.</text>
</comment>
<protein>
    <recommendedName>
        <fullName evidence="2">Anti-sigma factor antagonist</fullName>
    </recommendedName>
</protein>
<dbReference type="InterPro" id="IPR003658">
    <property type="entry name" value="Anti-sigma_ant"/>
</dbReference>
<dbReference type="InterPro" id="IPR036513">
    <property type="entry name" value="STAS_dom_sf"/>
</dbReference>
<dbReference type="NCBIfam" id="TIGR00377">
    <property type="entry name" value="ant_ant_sig"/>
    <property type="match status" value="1"/>
</dbReference>
<accession>A0ABS4KCQ4</accession>
<organism evidence="4 5">
    <name type="scientific">Peptoniphilus stercorisuis</name>
    <dbReference type="NCBI Taxonomy" id="1436965"/>
    <lineage>
        <taxon>Bacteria</taxon>
        <taxon>Bacillati</taxon>
        <taxon>Bacillota</taxon>
        <taxon>Tissierellia</taxon>
        <taxon>Tissierellales</taxon>
        <taxon>Peptoniphilaceae</taxon>
        <taxon>Peptoniphilus</taxon>
    </lineage>
</organism>
<dbReference type="Pfam" id="PF01740">
    <property type="entry name" value="STAS"/>
    <property type="match status" value="1"/>
</dbReference>
<comment type="caution">
    <text evidence="4">The sequence shown here is derived from an EMBL/GenBank/DDBJ whole genome shotgun (WGS) entry which is preliminary data.</text>
</comment>
<dbReference type="EMBL" id="JAGGLJ010000009">
    <property type="protein sequence ID" value="MBP2025558.1"/>
    <property type="molecule type" value="Genomic_DNA"/>
</dbReference>